<dbReference type="Gene3D" id="2.170.130.10">
    <property type="entry name" value="TonB-dependent receptor, plug domain"/>
    <property type="match status" value="1"/>
</dbReference>
<dbReference type="Gene3D" id="2.60.40.1120">
    <property type="entry name" value="Carboxypeptidase-like, regulatory domain"/>
    <property type="match status" value="1"/>
</dbReference>
<dbReference type="SUPFAM" id="SSF49452">
    <property type="entry name" value="Starch-binding domain-like"/>
    <property type="match status" value="1"/>
</dbReference>
<feature type="domain" description="TonB-dependent receptor plug" evidence="2">
    <location>
        <begin position="710"/>
        <end position="798"/>
    </location>
</feature>
<feature type="signal peptide" evidence="1">
    <location>
        <begin position="1"/>
        <end position="18"/>
    </location>
</feature>
<organism evidence="3 4">
    <name type="scientific">Algoriphagus aquaeductus</name>
    <dbReference type="NCBI Taxonomy" id="475299"/>
    <lineage>
        <taxon>Bacteria</taxon>
        <taxon>Pseudomonadati</taxon>
        <taxon>Bacteroidota</taxon>
        <taxon>Cytophagia</taxon>
        <taxon>Cytophagales</taxon>
        <taxon>Cyclobacteriaceae</taxon>
        <taxon>Algoriphagus</taxon>
    </lineage>
</organism>
<protein>
    <submittedName>
        <fullName evidence="3">TonB-dependent receptor-like protein</fullName>
    </submittedName>
</protein>
<dbReference type="GO" id="GO:0030246">
    <property type="term" value="F:carbohydrate binding"/>
    <property type="evidence" value="ECO:0007669"/>
    <property type="project" value="InterPro"/>
</dbReference>
<name>A0A326RP95_9BACT</name>
<sequence length="916" mass="101843">MKQFFLTLFALISSLAFAFPQTGTITGQIKDAETGETLPFCSVFVNNTTLSTVTDMEGKYMLSGLEAGPLELGFSFMGYVAETRKLTLNAGGTLTVNLSLKPFAQELSDVEIKASRDKNWERDLRKFQNLFIGIDEAAAKTTILNPWVIDFPVAAEKGGFVAKADQPIEIENVFLGYKITFNLKDFFDSPTNYRIVGAARFEEMKPESEIQKSTWEKNRADVYRKSPMNMFRAMLKGAHEREGFYLYGDKAGGSASMNMRSDIFANELGKSVVPYKADPLVTPTSPPGTYLLNLKGRIEIHYQKGFAQANTYKDAPYPISWLEVTKGQVKVKENGMVLNPEDVVFSGDMDRKRISNLLPLDYNAEKAILLQDLAKTAKNYQEKIYLHTDKPYYYAGDQLFFKGYFAYGNPYLRDELSKVLHVEVISGDRDLVIEKKFPIRDGIVVGDFYLPDTLSGETYFLRAYTNWMRNYGPNQYFMQPLSVLNPYKRIINEESVSAWTNEGVSLQSDKIVFGVREKVTITLKLTDPKGRPAASTLSVGVWDAEQLVSIQRYPEMNQSLNLSGVSETLGLDRFSYPVEKQLRFSGKVSDEKGKGVAADVTAFVNDFQGMIELQSNTEGNFNLDEMEFYGPMRLGFAASDKKGKPLVVKVDAPLKAPVALPTDFIFPRVTTLATPIRGVEIPEEVTEQDTKPAEKAGRKAIYGSPDFIIEGEKLTKTGSSIDLVNSLVGNIPGAQVTLVPGTGRQMIRLRGGAMSGSISMEPVVMLDGVVLVTGGGTSVSDNIRSINPFDIDRVEVVSRMVPMLGDQGRNGVIAIYLKDKLNPNNELSGLGMVEFMIEGYQPPGNFIPVDYENSSPQIEKDDRQTLYWNPYLVTDEKGELIFTFYSNDTTGPVVVEVRGLTVAGEIIQGTFVLNKK</sequence>
<dbReference type="OrthoDB" id="1223654at2"/>
<keyword evidence="1" id="KW-0732">Signal</keyword>
<feature type="chain" id="PRO_5016419750" evidence="1">
    <location>
        <begin position="19"/>
        <end position="916"/>
    </location>
</feature>
<dbReference type="InterPro" id="IPR037066">
    <property type="entry name" value="Plug_dom_sf"/>
</dbReference>
<comment type="caution">
    <text evidence="3">The sequence shown here is derived from an EMBL/GenBank/DDBJ whole genome shotgun (WGS) entry which is preliminary data.</text>
</comment>
<dbReference type="Pfam" id="PF07715">
    <property type="entry name" value="Plug"/>
    <property type="match status" value="1"/>
</dbReference>
<gene>
    <name evidence="3" type="ORF">CLV31_111114</name>
</gene>
<evidence type="ECO:0000256" key="1">
    <source>
        <dbReference type="SAM" id="SignalP"/>
    </source>
</evidence>
<dbReference type="InterPro" id="IPR013784">
    <property type="entry name" value="Carb-bd-like_fold"/>
</dbReference>
<dbReference type="InterPro" id="IPR012910">
    <property type="entry name" value="Plug_dom"/>
</dbReference>
<evidence type="ECO:0000313" key="4">
    <source>
        <dbReference type="Proteomes" id="UP000248917"/>
    </source>
</evidence>
<keyword evidence="4" id="KW-1185">Reference proteome</keyword>
<evidence type="ECO:0000259" key="2">
    <source>
        <dbReference type="Pfam" id="PF07715"/>
    </source>
</evidence>
<dbReference type="Proteomes" id="UP000248917">
    <property type="component" value="Unassembled WGS sequence"/>
</dbReference>
<evidence type="ECO:0000313" key="3">
    <source>
        <dbReference type="EMBL" id="PZV80947.1"/>
    </source>
</evidence>
<accession>A0A326RP95</accession>
<dbReference type="SUPFAM" id="SSF56935">
    <property type="entry name" value="Porins"/>
    <property type="match status" value="1"/>
</dbReference>
<dbReference type="Pfam" id="PF13715">
    <property type="entry name" value="CarbopepD_reg_2"/>
    <property type="match status" value="1"/>
</dbReference>
<dbReference type="AlphaFoldDB" id="A0A326RP95"/>
<keyword evidence="3" id="KW-0675">Receptor</keyword>
<reference evidence="3 4" key="1">
    <citation type="submission" date="2018-06" db="EMBL/GenBank/DDBJ databases">
        <title>Genomic Encyclopedia of Archaeal and Bacterial Type Strains, Phase II (KMG-II): from individual species to whole genera.</title>
        <authorList>
            <person name="Goeker M."/>
        </authorList>
    </citation>
    <scope>NUCLEOTIDE SEQUENCE [LARGE SCALE GENOMIC DNA]</scope>
    <source>
        <strain evidence="3 4">T4</strain>
    </source>
</reference>
<dbReference type="RefSeq" id="WP_111393730.1">
    <property type="nucleotide sequence ID" value="NZ_QKTX01000011.1"/>
</dbReference>
<proteinExistence type="predicted"/>
<dbReference type="EMBL" id="QKTX01000011">
    <property type="protein sequence ID" value="PZV80947.1"/>
    <property type="molecule type" value="Genomic_DNA"/>
</dbReference>